<dbReference type="InterPro" id="IPR002204">
    <property type="entry name" value="3-OH-isobutyrate_DH-rel_CS"/>
</dbReference>
<proteinExistence type="predicted"/>
<feature type="region of interest" description="Disordered" evidence="1">
    <location>
        <begin position="23"/>
        <end position="43"/>
    </location>
</feature>
<sequence length="43" mass="4603">MMRVVFIGLGIMGTPMAGHLIKAGRTDDRGGGRSIALRSSRRC</sequence>
<dbReference type="Pfam" id="PF03446">
    <property type="entry name" value="NAD_binding_2"/>
    <property type="match status" value="1"/>
</dbReference>
<organism evidence="3 4">
    <name type="scientific">Bradyrhizobium zhanjiangense</name>
    <dbReference type="NCBI Taxonomy" id="1325107"/>
    <lineage>
        <taxon>Bacteria</taxon>
        <taxon>Pseudomonadati</taxon>
        <taxon>Pseudomonadota</taxon>
        <taxon>Alphaproteobacteria</taxon>
        <taxon>Hyphomicrobiales</taxon>
        <taxon>Nitrobacteraceae</taxon>
        <taxon>Bradyrhizobium</taxon>
    </lineage>
</organism>
<keyword evidence="4" id="KW-1185">Reference proteome</keyword>
<dbReference type="InterPro" id="IPR006115">
    <property type="entry name" value="6PGDH_NADP-bd"/>
</dbReference>
<feature type="domain" description="6-phosphogluconate dehydrogenase NADP-binding" evidence="2">
    <location>
        <begin position="4"/>
        <end position="25"/>
    </location>
</feature>
<evidence type="ECO:0000313" key="3">
    <source>
        <dbReference type="EMBL" id="RXG85307.1"/>
    </source>
</evidence>
<accession>A0ABY0DAB7</accession>
<evidence type="ECO:0000313" key="4">
    <source>
        <dbReference type="Proteomes" id="UP000289946"/>
    </source>
</evidence>
<name>A0ABY0DAB7_9BRAD</name>
<dbReference type="PROSITE" id="PS00895">
    <property type="entry name" value="3_HYDROXYISOBUT_DH"/>
    <property type="match status" value="1"/>
</dbReference>
<protein>
    <submittedName>
        <fullName evidence="3">NAD(P)-dependent oxidoreductase</fullName>
    </submittedName>
</protein>
<dbReference type="InterPro" id="IPR036291">
    <property type="entry name" value="NAD(P)-bd_dom_sf"/>
</dbReference>
<evidence type="ECO:0000256" key="1">
    <source>
        <dbReference type="SAM" id="MobiDB-lite"/>
    </source>
</evidence>
<dbReference type="Proteomes" id="UP000289946">
    <property type="component" value="Unassembled WGS sequence"/>
</dbReference>
<comment type="caution">
    <text evidence="3">The sequence shown here is derived from an EMBL/GenBank/DDBJ whole genome shotgun (WGS) entry which is preliminary data.</text>
</comment>
<dbReference type="EMBL" id="RDRA01000047">
    <property type="protein sequence ID" value="RXG85307.1"/>
    <property type="molecule type" value="Genomic_DNA"/>
</dbReference>
<dbReference type="SUPFAM" id="SSF51735">
    <property type="entry name" value="NAD(P)-binding Rossmann-fold domains"/>
    <property type="match status" value="1"/>
</dbReference>
<evidence type="ECO:0000259" key="2">
    <source>
        <dbReference type="Pfam" id="PF03446"/>
    </source>
</evidence>
<dbReference type="Gene3D" id="3.40.50.720">
    <property type="entry name" value="NAD(P)-binding Rossmann-like Domain"/>
    <property type="match status" value="1"/>
</dbReference>
<reference evidence="3 4" key="1">
    <citation type="submission" date="2018-10" db="EMBL/GenBank/DDBJ databases">
        <title>Bradyrhizobium sp. nov., isolated from effective nodules of peanut in China.</title>
        <authorList>
            <person name="Li Y."/>
        </authorList>
    </citation>
    <scope>NUCLEOTIDE SEQUENCE [LARGE SCALE GENOMIC DNA]</scope>
    <source>
        <strain evidence="3 4">CCBAU 51781</strain>
    </source>
</reference>
<gene>
    <name evidence="3" type="ORF">EAS62_38965</name>
</gene>